<evidence type="ECO:0000313" key="3">
    <source>
        <dbReference type="Proteomes" id="UP001375382"/>
    </source>
</evidence>
<keyword evidence="1" id="KW-1133">Transmembrane helix</keyword>
<accession>A0ABU8C2L8</accession>
<evidence type="ECO:0000313" key="2">
    <source>
        <dbReference type="EMBL" id="MEH8016143.1"/>
    </source>
</evidence>
<keyword evidence="1" id="KW-0812">Transmembrane</keyword>
<name>A0ABU8C2L8_9GAMM</name>
<organism evidence="2 3">
    <name type="scientific">Rheinheimera muenzenbergensis</name>
    <dbReference type="NCBI Taxonomy" id="1193628"/>
    <lineage>
        <taxon>Bacteria</taxon>
        <taxon>Pseudomonadati</taxon>
        <taxon>Pseudomonadota</taxon>
        <taxon>Gammaproteobacteria</taxon>
        <taxon>Chromatiales</taxon>
        <taxon>Chromatiaceae</taxon>
        <taxon>Rheinheimera</taxon>
    </lineage>
</organism>
<dbReference type="Proteomes" id="UP001375382">
    <property type="component" value="Unassembled WGS sequence"/>
</dbReference>
<dbReference type="RefSeq" id="WP_335734561.1">
    <property type="nucleotide sequence ID" value="NZ_JALAAR010000002.1"/>
</dbReference>
<sequence>MIQRLRLVVQHQLKIIGELVLLLLIGIMSYLLISIVLYRLPDFNQSIKIESEIVFDFVDINISNRDFIETIILGNSVVSIVEGGQRFFVSKEDKKRLWAVSPHELKKRGVTLNVTLEVQPLLFGGYGRAHLIAVQEVNSEPRLTK</sequence>
<comment type="caution">
    <text evidence="2">The sequence shown here is derived from an EMBL/GenBank/DDBJ whole genome shotgun (WGS) entry which is preliminary data.</text>
</comment>
<gene>
    <name evidence="2" type="ORF">MN202_02755</name>
</gene>
<protein>
    <submittedName>
        <fullName evidence="2">Uncharacterized protein</fullName>
    </submittedName>
</protein>
<feature type="transmembrane region" description="Helical" evidence="1">
    <location>
        <begin position="20"/>
        <end position="40"/>
    </location>
</feature>
<proteinExistence type="predicted"/>
<evidence type="ECO:0000256" key="1">
    <source>
        <dbReference type="SAM" id="Phobius"/>
    </source>
</evidence>
<dbReference type="EMBL" id="JALAAR010000002">
    <property type="protein sequence ID" value="MEH8016143.1"/>
    <property type="molecule type" value="Genomic_DNA"/>
</dbReference>
<reference evidence="2 3" key="1">
    <citation type="journal article" date="2023" name="Ecotoxicol. Environ. Saf.">
        <title>Mercury remediation potential of mercury-resistant strain Rheinheimera metallidurans sp. nov. isolated from a municipal waste dumping site.</title>
        <authorList>
            <person name="Yadav V."/>
            <person name="Manjhi A."/>
            <person name="Vadakedath N."/>
        </authorList>
    </citation>
    <scope>NUCLEOTIDE SEQUENCE [LARGE SCALE GENOMIC DNA]</scope>
    <source>
        <strain evidence="2 3">E-49</strain>
    </source>
</reference>
<keyword evidence="1" id="KW-0472">Membrane</keyword>
<keyword evidence="3" id="KW-1185">Reference proteome</keyword>